<evidence type="ECO:0000256" key="1">
    <source>
        <dbReference type="SAM" id="SignalP"/>
    </source>
</evidence>
<reference evidence="2 3" key="1">
    <citation type="submission" date="2019-12" db="EMBL/GenBank/DDBJ databases">
        <title>Spirosoma sp. HMF4905 genome sequencing and assembly.</title>
        <authorList>
            <person name="Kang H."/>
            <person name="Cha I."/>
            <person name="Kim H."/>
            <person name="Joh K."/>
        </authorList>
    </citation>
    <scope>NUCLEOTIDE SEQUENCE [LARGE SCALE GENOMIC DNA]</scope>
    <source>
        <strain evidence="2 3">HMF4905</strain>
    </source>
</reference>
<comment type="caution">
    <text evidence="2">The sequence shown here is derived from an EMBL/GenBank/DDBJ whole genome shotgun (WGS) entry which is preliminary data.</text>
</comment>
<organism evidence="2 3">
    <name type="scientific">Spirosoma arboris</name>
    <dbReference type="NCBI Taxonomy" id="2682092"/>
    <lineage>
        <taxon>Bacteria</taxon>
        <taxon>Pseudomonadati</taxon>
        <taxon>Bacteroidota</taxon>
        <taxon>Cytophagia</taxon>
        <taxon>Cytophagales</taxon>
        <taxon>Cytophagaceae</taxon>
        <taxon>Spirosoma</taxon>
    </lineage>
</organism>
<proteinExistence type="predicted"/>
<accession>A0A7K1SLH0</accession>
<protein>
    <submittedName>
        <fullName evidence="2">Uncharacterized protein</fullName>
    </submittedName>
</protein>
<keyword evidence="1" id="KW-0732">Signal</keyword>
<dbReference type="AlphaFoldDB" id="A0A7K1SLH0"/>
<dbReference type="EMBL" id="WPIN01000016">
    <property type="protein sequence ID" value="MVM34533.1"/>
    <property type="molecule type" value="Genomic_DNA"/>
</dbReference>
<name>A0A7K1SLH0_9BACT</name>
<feature type="chain" id="PRO_5029725854" evidence="1">
    <location>
        <begin position="21"/>
        <end position="137"/>
    </location>
</feature>
<keyword evidence="3" id="KW-1185">Reference proteome</keyword>
<gene>
    <name evidence="2" type="ORF">GO755_31175</name>
</gene>
<evidence type="ECO:0000313" key="2">
    <source>
        <dbReference type="EMBL" id="MVM34533.1"/>
    </source>
</evidence>
<feature type="signal peptide" evidence="1">
    <location>
        <begin position="1"/>
        <end position="20"/>
    </location>
</feature>
<evidence type="ECO:0000313" key="3">
    <source>
        <dbReference type="Proteomes" id="UP000436006"/>
    </source>
</evidence>
<dbReference type="RefSeq" id="WP_157589349.1">
    <property type="nucleotide sequence ID" value="NZ_WPIN01000016.1"/>
</dbReference>
<dbReference type="Proteomes" id="UP000436006">
    <property type="component" value="Unassembled WGS sequence"/>
</dbReference>
<sequence length="137" mass="15101">MKPLLLAISILFASSTSLVAQKPAVNQSVENEKFALLNNGATLGMIIKSVIKADKQRLKLTDQQLPKAKEIITKAVVNFNDGIKKLKASGMNQKKLRVLAVGVEDEKVLAYKAILTPEQYKILVTQHKKVYPESKVS</sequence>